<reference evidence="1" key="1">
    <citation type="submission" date="2020-05" db="EMBL/GenBank/DDBJ databases">
        <title>WGS assembly of Panicum virgatum.</title>
        <authorList>
            <person name="Lovell J.T."/>
            <person name="Jenkins J."/>
            <person name="Shu S."/>
            <person name="Juenger T.E."/>
            <person name="Schmutz J."/>
        </authorList>
    </citation>
    <scope>NUCLEOTIDE SEQUENCE</scope>
    <source>
        <strain evidence="1">AP13</strain>
    </source>
</reference>
<protein>
    <submittedName>
        <fullName evidence="1">Uncharacterized protein</fullName>
    </submittedName>
</protein>
<accession>A0A8T0WLS0</accession>
<name>A0A8T0WLS0_PANVG</name>
<dbReference type="EMBL" id="CM029038">
    <property type="protein sequence ID" value="KAG2649962.1"/>
    <property type="molecule type" value="Genomic_DNA"/>
</dbReference>
<evidence type="ECO:0000313" key="1">
    <source>
        <dbReference type="EMBL" id="KAG2649962.1"/>
    </source>
</evidence>
<evidence type="ECO:0000313" key="2">
    <source>
        <dbReference type="Proteomes" id="UP000823388"/>
    </source>
</evidence>
<sequence length="76" mass="8746">MQLQQSALLNAPRSNSKEKWSCQTWNGANYGNSFSVRQIFLLVYDYEKHLGVLINSSFPIYLTCKLFTKNDALARL</sequence>
<keyword evidence="2" id="KW-1185">Reference proteome</keyword>
<gene>
    <name evidence="1" type="ORF">PVAP13_1NG149057</name>
</gene>
<dbReference type="AlphaFoldDB" id="A0A8T0WLS0"/>
<dbReference type="Proteomes" id="UP000823388">
    <property type="component" value="Chromosome 1N"/>
</dbReference>
<proteinExistence type="predicted"/>
<comment type="caution">
    <text evidence="1">The sequence shown here is derived from an EMBL/GenBank/DDBJ whole genome shotgun (WGS) entry which is preliminary data.</text>
</comment>
<organism evidence="1 2">
    <name type="scientific">Panicum virgatum</name>
    <name type="common">Blackwell switchgrass</name>
    <dbReference type="NCBI Taxonomy" id="38727"/>
    <lineage>
        <taxon>Eukaryota</taxon>
        <taxon>Viridiplantae</taxon>
        <taxon>Streptophyta</taxon>
        <taxon>Embryophyta</taxon>
        <taxon>Tracheophyta</taxon>
        <taxon>Spermatophyta</taxon>
        <taxon>Magnoliopsida</taxon>
        <taxon>Liliopsida</taxon>
        <taxon>Poales</taxon>
        <taxon>Poaceae</taxon>
        <taxon>PACMAD clade</taxon>
        <taxon>Panicoideae</taxon>
        <taxon>Panicodae</taxon>
        <taxon>Paniceae</taxon>
        <taxon>Panicinae</taxon>
        <taxon>Panicum</taxon>
        <taxon>Panicum sect. Hiantes</taxon>
    </lineage>
</organism>